<evidence type="ECO:0000259" key="4">
    <source>
        <dbReference type="Pfam" id="PF24894"/>
    </source>
</evidence>
<name>A0A1E5H345_9ENTE</name>
<dbReference type="GO" id="GO:0005978">
    <property type="term" value="P:glycogen biosynthetic process"/>
    <property type="evidence" value="ECO:0007669"/>
    <property type="project" value="UniProtKB-KW"/>
</dbReference>
<sequence length="384" mass="43317">MKTKKMCAILGNPSSFQGLLPLTENRPLDTLPFDCKYRLIDFPLSSIANANVHSIFMVFNEGETRSVFDHIGGGKEWNLDSLQNRYFVYFYQDFFKQKAQGLPYYASIIDYLEKSESEYTVFMGSSMLCSIDLRAVLKTHQSQNNNITVVYKRMESDKISTNSRIIQVDKEGNVTNLQGFEEIINKTEHLNLSMNIYIVQTKWLIDQLVIGQNNGSSANLNEFLEERMTSTKTTAYEYTGYLSKIDDVNSYYQANMDMLDGKKFNALMYTKQKIYTKLKNEVPTYYSADSSVKNSQCATGCVIEGKLENSLVSRRTVIKKGAQVKGAIIMSNAQVSEDAVIEYAILDKNVIVKSGVKIIGTAKNPIVIQKNQVVEADIIGGNES</sequence>
<dbReference type="InterPro" id="IPR011004">
    <property type="entry name" value="Trimer_LpxA-like_sf"/>
</dbReference>
<dbReference type="GO" id="GO:0008878">
    <property type="term" value="F:glucose-1-phosphate adenylyltransferase activity"/>
    <property type="evidence" value="ECO:0007669"/>
    <property type="project" value="InterPro"/>
</dbReference>
<keyword evidence="5" id="KW-0548">Nucleotidyltransferase</keyword>
<dbReference type="Gene3D" id="2.160.10.10">
    <property type="entry name" value="Hexapeptide repeat proteins"/>
    <property type="match status" value="1"/>
</dbReference>
<evidence type="ECO:0000259" key="3">
    <source>
        <dbReference type="Pfam" id="PF00483"/>
    </source>
</evidence>
<dbReference type="PANTHER" id="PTHR43523">
    <property type="entry name" value="GLUCOSE-1-PHOSPHATE ADENYLYLTRANSFERASE-RELATED"/>
    <property type="match status" value="1"/>
</dbReference>
<dbReference type="Proteomes" id="UP000094764">
    <property type="component" value="Unassembled WGS sequence"/>
</dbReference>
<dbReference type="RefSeq" id="WP_069633665.1">
    <property type="nucleotide sequence ID" value="NZ_JXKZ01000001.1"/>
</dbReference>
<dbReference type="Pfam" id="PF00483">
    <property type="entry name" value="NTP_transferase"/>
    <property type="match status" value="1"/>
</dbReference>
<dbReference type="InterPro" id="IPR056818">
    <property type="entry name" value="GlmU/GlgC-like_hexapep"/>
</dbReference>
<dbReference type="Gene3D" id="3.90.550.10">
    <property type="entry name" value="Spore Coat Polysaccharide Biosynthesis Protein SpsA, Chain A"/>
    <property type="match status" value="1"/>
</dbReference>
<dbReference type="AlphaFoldDB" id="A0A1E5H345"/>
<evidence type="ECO:0000256" key="2">
    <source>
        <dbReference type="ARBA" id="ARBA00023056"/>
    </source>
</evidence>
<dbReference type="SUPFAM" id="SSF51161">
    <property type="entry name" value="Trimeric LpxA-like enzymes"/>
    <property type="match status" value="1"/>
</dbReference>
<comment type="similarity">
    <text evidence="1">Belongs to the bacterial/plant glucose-1-phosphate adenylyltransferase family.</text>
</comment>
<dbReference type="PANTHER" id="PTHR43523:SF6">
    <property type="entry name" value="GLYCOGEN BIOSYNTHESIS PROTEIN GLGD"/>
    <property type="match status" value="1"/>
</dbReference>
<keyword evidence="2" id="KW-0320">Glycogen biosynthesis</keyword>
<dbReference type="InterPro" id="IPR011831">
    <property type="entry name" value="ADP-Glc_PPase"/>
</dbReference>
<protein>
    <submittedName>
        <fullName evidence="5">Glucose-1-phosphate adenylyltransferase subunit GlgD</fullName>
    </submittedName>
</protein>
<reference evidence="6" key="1">
    <citation type="submission" date="2016-09" db="EMBL/GenBank/DDBJ databases">
        <authorList>
            <person name="Gulvik C.A."/>
        </authorList>
    </citation>
    <scope>NUCLEOTIDE SEQUENCE [LARGE SCALE GENOMIC DNA]</scope>
    <source>
        <strain evidence="6">LMG 26306</strain>
    </source>
</reference>
<organism evidence="5 6">
    <name type="scientific">Enterococcus quebecensis</name>
    <dbReference type="NCBI Taxonomy" id="903983"/>
    <lineage>
        <taxon>Bacteria</taxon>
        <taxon>Bacillati</taxon>
        <taxon>Bacillota</taxon>
        <taxon>Bacilli</taxon>
        <taxon>Lactobacillales</taxon>
        <taxon>Enterococcaceae</taxon>
        <taxon>Enterococcus</taxon>
    </lineage>
</organism>
<dbReference type="EMBL" id="MIKB01000001">
    <property type="protein sequence ID" value="OEG19323.1"/>
    <property type="molecule type" value="Genomic_DNA"/>
</dbReference>
<feature type="domain" description="Nucleotidyl transferase" evidence="3">
    <location>
        <begin position="19"/>
        <end position="259"/>
    </location>
</feature>
<dbReference type="InterPro" id="IPR005835">
    <property type="entry name" value="NTP_transferase_dom"/>
</dbReference>
<evidence type="ECO:0000313" key="6">
    <source>
        <dbReference type="Proteomes" id="UP000094764"/>
    </source>
</evidence>
<keyword evidence="6" id="KW-1185">Reference proteome</keyword>
<dbReference type="CDD" id="cd04651">
    <property type="entry name" value="LbH_G1P_AT_C"/>
    <property type="match status" value="1"/>
</dbReference>
<evidence type="ECO:0000256" key="1">
    <source>
        <dbReference type="ARBA" id="ARBA00010443"/>
    </source>
</evidence>
<dbReference type="InterPro" id="IPR011832">
    <property type="entry name" value="GlgDAde_trans"/>
</dbReference>
<gene>
    <name evidence="5" type="ORF">BCR23_01130</name>
</gene>
<accession>A0A1E5H345</accession>
<proteinExistence type="inferred from homology"/>
<evidence type="ECO:0000313" key="5">
    <source>
        <dbReference type="EMBL" id="OEG19323.1"/>
    </source>
</evidence>
<dbReference type="NCBIfam" id="TIGR02092">
    <property type="entry name" value="glgD"/>
    <property type="match status" value="1"/>
</dbReference>
<keyword evidence="5" id="KW-0808">Transferase</keyword>
<dbReference type="OrthoDB" id="9801810at2"/>
<comment type="caution">
    <text evidence="5">The sequence shown here is derived from an EMBL/GenBank/DDBJ whole genome shotgun (WGS) entry which is preliminary data.</text>
</comment>
<dbReference type="InterPro" id="IPR029044">
    <property type="entry name" value="Nucleotide-diphossugar_trans"/>
</dbReference>
<dbReference type="SUPFAM" id="SSF53448">
    <property type="entry name" value="Nucleotide-diphospho-sugar transferases"/>
    <property type="match status" value="1"/>
</dbReference>
<dbReference type="Pfam" id="PF24894">
    <property type="entry name" value="Hexapep_GlmU"/>
    <property type="match status" value="1"/>
</dbReference>
<feature type="domain" description="Glucose-1-phosphate adenylyltransferase/Bifunctional protein GlmU-like C-terminal hexapeptide" evidence="4">
    <location>
        <begin position="289"/>
        <end position="358"/>
    </location>
</feature>
<dbReference type="STRING" id="903983.BCR23_01130"/>